<protein>
    <submittedName>
        <fullName evidence="1">Uncharacterized protein</fullName>
    </submittedName>
</protein>
<evidence type="ECO:0000313" key="1">
    <source>
        <dbReference type="EMBL" id="CCD47251.1"/>
    </source>
</evidence>
<proteinExistence type="predicted"/>
<dbReference type="AlphaFoldDB" id="G2Y3L1"/>
<dbReference type="InParanoid" id="G2Y3L1"/>
<sequence length="117" mass="13290">MSKFGSILYELRFSTNEEATTAHAAYTGLVCIYKWLSLDHEPERGEGDMERKIAMEIEMLLILRVVRCVETSYIRSNEMPTACQLLELGHEVALIIIHSILKTGKEKTPGPEHDVIE</sequence>
<gene>
    <name evidence="1" type="ORF">BofuT4_P004100.1</name>
</gene>
<name>G2Y3L1_BOTF4</name>
<evidence type="ECO:0000313" key="2">
    <source>
        <dbReference type="Proteomes" id="UP000008177"/>
    </source>
</evidence>
<dbReference type="EMBL" id="FQ790286">
    <property type="protein sequence ID" value="CCD47251.1"/>
    <property type="molecule type" value="Genomic_DNA"/>
</dbReference>
<dbReference type="HOGENOM" id="CLU_2084491_0_0_1"/>
<organism evidence="1 2">
    <name type="scientific">Botryotinia fuckeliana (strain T4)</name>
    <name type="common">Noble rot fungus</name>
    <name type="synonym">Botrytis cinerea</name>
    <dbReference type="NCBI Taxonomy" id="999810"/>
    <lineage>
        <taxon>Eukaryota</taxon>
        <taxon>Fungi</taxon>
        <taxon>Dikarya</taxon>
        <taxon>Ascomycota</taxon>
        <taxon>Pezizomycotina</taxon>
        <taxon>Leotiomycetes</taxon>
        <taxon>Helotiales</taxon>
        <taxon>Sclerotiniaceae</taxon>
        <taxon>Botrytis</taxon>
    </lineage>
</organism>
<dbReference type="Proteomes" id="UP000008177">
    <property type="component" value="Unplaced contigs"/>
</dbReference>
<reference evidence="2" key="1">
    <citation type="journal article" date="2011" name="PLoS Genet.">
        <title>Genomic analysis of the necrotrophic fungal pathogens Sclerotinia sclerotiorum and Botrytis cinerea.</title>
        <authorList>
            <person name="Amselem J."/>
            <person name="Cuomo C.A."/>
            <person name="van Kan J.A."/>
            <person name="Viaud M."/>
            <person name="Benito E.P."/>
            <person name="Couloux A."/>
            <person name="Coutinho P.M."/>
            <person name="de Vries R.P."/>
            <person name="Dyer P.S."/>
            <person name="Fillinger S."/>
            <person name="Fournier E."/>
            <person name="Gout L."/>
            <person name="Hahn M."/>
            <person name="Kohn L."/>
            <person name="Lapalu N."/>
            <person name="Plummer K.M."/>
            <person name="Pradier J.M."/>
            <person name="Quevillon E."/>
            <person name="Sharon A."/>
            <person name="Simon A."/>
            <person name="ten Have A."/>
            <person name="Tudzynski B."/>
            <person name="Tudzynski P."/>
            <person name="Wincker P."/>
            <person name="Andrew M."/>
            <person name="Anthouard V."/>
            <person name="Beever R.E."/>
            <person name="Beffa R."/>
            <person name="Benoit I."/>
            <person name="Bouzid O."/>
            <person name="Brault B."/>
            <person name="Chen Z."/>
            <person name="Choquer M."/>
            <person name="Collemare J."/>
            <person name="Cotton P."/>
            <person name="Danchin E.G."/>
            <person name="Da Silva C."/>
            <person name="Gautier A."/>
            <person name="Giraud C."/>
            <person name="Giraud T."/>
            <person name="Gonzalez C."/>
            <person name="Grossetete S."/>
            <person name="Guldener U."/>
            <person name="Henrissat B."/>
            <person name="Howlett B.J."/>
            <person name="Kodira C."/>
            <person name="Kretschmer M."/>
            <person name="Lappartient A."/>
            <person name="Leroch M."/>
            <person name="Levis C."/>
            <person name="Mauceli E."/>
            <person name="Neuveglise C."/>
            <person name="Oeser B."/>
            <person name="Pearson M."/>
            <person name="Poulain J."/>
            <person name="Poussereau N."/>
            <person name="Quesneville H."/>
            <person name="Rascle C."/>
            <person name="Schumacher J."/>
            <person name="Segurens B."/>
            <person name="Sexton A."/>
            <person name="Silva E."/>
            <person name="Sirven C."/>
            <person name="Soanes D.M."/>
            <person name="Talbot N.J."/>
            <person name="Templeton M."/>
            <person name="Yandava C."/>
            <person name="Yarden O."/>
            <person name="Zeng Q."/>
            <person name="Rollins J.A."/>
            <person name="Lebrun M.H."/>
            <person name="Dickman M."/>
        </authorList>
    </citation>
    <scope>NUCLEOTIDE SEQUENCE [LARGE SCALE GENOMIC DNA]</scope>
    <source>
        <strain evidence="2">T4</strain>
    </source>
</reference>
<accession>G2Y3L1</accession>